<feature type="region of interest" description="Disordered" evidence="2">
    <location>
        <begin position="2308"/>
        <end position="2336"/>
    </location>
</feature>
<feature type="compositionally biased region" description="Low complexity" evidence="2">
    <location>
        <begin position="854"/>
        <end position="865"/>
    </location>
</feature>
<dbReference type="GO" id="GO:0008017">
    <property type="term" value="F:microtubule binding"/>
    <property type="evidence" value="ECO:0007669"/>
    <property type="project" value="InterPro"/>
</dbReference>
<dbReference type="GO" id="GO:0045202">
    <property type="term" value="C:synapse"/>
    <property type="evidence" value="ECO:0007669"/>
    <property type="project" value="TreeGrafter"/>
</dbReference>
<feature type="compositionally biased region" description="Polar residues" evidence="2">
    <location>
        <begin position="2093"/>
        <end position="2105"/>
    </location>
</feature>
<feature type="compositionally biased region" description="Basic and acidic residues" evidence="2">
    <location>
        <begin position="3075"/>
        <end position="3090"/>
    </location>
</feature>
<feature type="compositionally biased region" description="Basic and acidic residues" evidence="2">
    <location>
        <begin position="3355"/>
        <end position="3372"/>
    </location>
</feature>
<feature type="region of interest" description="Disordered" evidence="2">
    <location>
        <begin position="4009"/>
        <end position="4072"/>
    </location>
</feature>
<dbReference type="GO" id="GO:0007409">
    <property type="term" value="P:axonogenesis"/>
    <property type="evidence" value="ECO:0007669"/>
    <property type="project" value="TreeGrafter"/>
</dbReference>
<feature type="compositionally biased region" description="Basic and acidic residues" evidence="2">
    <location>
        <begin position="1422"/>
        <end position="1466"/>
    </location>
</feature>
<feature type="region of interest" description="Disordered" evidence="2">
    <location>
        <begin position="2603"/>
        <end position="2644"/>
    </location>
</feature>
<feature type="compositionally biased region" description="Basic and acidic residues" evidence="2">
    <location>
        <begin position="2848"/>
        <end position="2865"/>
    </location>
</feature>
<dbReference type="GO" id="GO:0031114">
    <property type="term" value="P:regulation of microtubule depolymerization"/>
    <property type="evidence" value="ECO:0007669"/>
    <property type="project" value="TreeGrafter"/>
</dbReference>
<name>A0AAN9T6H0_9HEMI</name>
<feature type="compositionally biased region" description="Basic and acidic residues" evidence="2">
    <location>
        <begin position="744"/>
        <end position="759"/>
    </location>
</feature>
<feature type="region of interest" description="Disordered" evidence="2">
    <location>
        <begin position="4113"/>
        <end position="4140"/>
    </location>
</feature>
<dbReference type="GO" id="GO:0016358">
    <property type="term" value="P:dendrite development"/>
    <property type="evidence" value="ECO:0007669"/>
    <property type="project" value="TreeGrafter"/>
</dbReference>
<feature type="region of interest" description="Disordered" evidence="2">
    <location>
        <begin position="3324"/>
        <end position="3375"/>
    </location>
</feature>
<feature type="compositionally biased region" description="Polar residues" evidence="2">
    <location>
        <begin position="4113"/>
        <end position="4122"/>
    </location>
</feature>
<feature type="region of interest" description="Disordered" evidence="2">
    <location>
        <begin position="1142"/>
        <end position="1169"/>
    </location>
</feature>
<dbReference type="Pfam" id="PF25281">
    <property type="entry name" value="MBL_MAP1B"/>
    <property type="match status" value="1"/>
</dbReference>
<feature type="region of interest" description="Disordered" evidence="2">
    <location>
        <begin position="2516"/>
        <end position="2551"/>
    </location>
</feature>
<feature type="compositionally biased region" description="Basic and acidic residues" evidence="2">
    <location>
        <begin position="5012"/>
        <end position="5029"/>
    </location>
</feature>
<feature type="compositionally biased region" description="Basic and acidic residues" evidence="2">
    <location>
        <begin position="2540"/>
        <end position="2551"/>
    </location>
</feature>
<feature type="compositionally biased region" description="Acidic residues" evidence="2">
    <location>
        <begin position="2921"/>
        <end position="2931"/>
    </location>
</feature>
<gene>
    <name evidence="5" type="ORF">V9T40_011157</name>
</gene>
<dbReference type="GO" id="GO:0043025">
    <property type="term" value="C:neuronal cell body"/>
    <property type="evidence" value="ECO:0007669"/>
    <property type="project" value="TreeGrafter"/>
</dbReference>
<evidence type="ECO:0000256" key="2">
    <source>
        <dbReference type="SAM" id="MobiDB-lite"/>
    </source>
</evidence>
<feature type="compositionally biased region" description="Acidic residues" evidence="2">
    <location>
        <begin position="1151"/>
        <end position="1162"/>
    </location>
</feature>
<feature type="compositionally biased region" description="Basic and acidic residues" evidence="2">
    <location>
        <begin position="4482"/>
        <end position="4506"/>
    </location>
</feature>
<protein>
    <recommendedName>
        <fullName evidence="7">Microtubule-associated protein futsch</fullName>
    </recommendedName>
</protein>
<feature type="compositionally biased region" description="Basic and acidic residues" evidence="2">
    <location>
        <begin position="819"/>
        <end position="834"/>
    </location>
</feature>
<keyword evidence="1" id="KW-0175">Coiled coil</keyword>
<feature type="compositionally biased region" description="Basic and acidic residues" evidence="2">
    <location>
        <begin position="967"/>
        <end position="1007"/>
    </location>
</feature>
<feature type="compositionally biased region" description="Basic and acidic residues" evidence="2">
    <location>
        <begin position="2617"/>
        <end position="2644"/>
    </location>
</feature>
<feature type="region of interest" description="Disordered" evidence="2">
    <location>
        <begin position="1201"/>
        <end position="1221"/>
    </location>
</feature>
<feature type="compositionally biased region" description="Basic and acidic residues" evidence="2">
    <location>
        <begin position="2387"/>
        <end position="2411"/>
    </location>
</feature>
<proteinExistence type="predicted"/>
<feature type="region of interest" description="Disordered" evidence="2">
    <location>
        <begin position="2884"/>
        <end position="2948"/>
    </location>
</feature>
<feature type="compositionally biased region" description="Basic and acidic residues" evidence="2">
    <location>
        <begin position="1533"/>
        <end position="1545"/>
    </location>
</feature>
<feature type="compositionally biased region" description="Polar residues" evidence="2">
    <location>
        <begin position="1"/>
        <end position="15"/>
    </location>
</feature>
<dbReference type="Pfam" id="PF23415">
    <property type="entry name" value="MAPB1_N"/>
    <property type="match status" value="1"/>
</dbReference>
<evidence type="ECO:0000256" key="1">
    <source>
        <dbReference type="SAM" id="Coils"/>
    </source>
</evidence>
<feature type="compositionally biased region" description="Basic and acidic residues" evidence="2">
    <location>
        <begin position="701"/>
        <end position="714"/>
    </location>
</feature>
<feature type="compositionally biased region" description="Basic and acidic residues" evidence="2">
    <location>
        <begin position="1208"/>
        <end position="1221"/>
    </location>
</feature>
<dbReference type="GO" id="GO:0005829">
    <property type="term" value="C:cytosol"/>
    <property type="evidence" value="ECO:0007669"/>
    <property type="project" value="TreeGrafter"/>
</dbReference>
<dbReference type="InterPro" id="IPR057480">
    <property type="entry name" value="MAP1A/B/S-like_MBL"/>
</dbReference>
<feature type="compositionally biased region" description="Polar residues" evidence="2">
    <location>
        <begin position="760"/>
        <end position="777"/>
    </location>
</feature>
<feature type="region of interest" description="Disordered" evidence="2">
    <location>
        <begin position="5002"/>
        <end position="5046"/>
    </location>
</feature>
<feature type="region of interest" description="Disordered" evidence="2">
    <location>
        <begin position="2680"/>
        <end position="2721"/>
    </location>
</feature>
<reference evidence="5 6" key="1">
    <citation type="submission" date="2024-03" db="EMBL/GenBank/DDBJ databases">
        <title>Adaptation during the transition from Ophiocordyceps entomopathogen to insect associate is accompanied by gene loss and intensified selection.</title>
        <authorList>
            <person name="Ward C.M."/>
            <person name="Onetto C.A."/>
            <person name="Borneman A.R."/>
        </authorList>
    </citation>
    <scope>NUCLEOTIDE SEQUENCE [LARGE SCALE GENOMIC DNA]</scope>
    <source>
        <strain evidence="5">AWRI1</strain>
        <tissue evidence="5">Single Adult Female</tissue>
    </source>
</reference>
<feature type="compositionally biased region" description="Low complexity" evidence="2">
    <location>
        <begin position="5065"/>
        <end position="5074"/>
    </location>
</feature>
<feature type="region of interest" description="Disordered" evidence="2">
    <location>
        <begin position="2813"/>
        <end position="2871"/>
    </location>
</feature>
<feature type="coiled-coil region" evidence="1">
    <location>
        <begin position="4311"/>
        <end position="4341"/>
    </location>
</feature>
<feature type="compositionally biased region" description="Basic and acidic residues" evidence="2">
    <location>
        <begin position="2308"/>
        <end position="2317"/>
    </location>
</feature>
<evidence type="ECO:0000313" key="5">
    <source>
        <dbReference type="EMBL" id="KAK7573966.1"/>
    </source>
</evidence>
<feature type="compositionally biased region" description="Basic and acidic residues" evidence="2">
    <location>
        <begin position="2932"/>
        <end position="2942"/>
    </location>
</feature>
<feature type="compositionally biased region" description="Polar residues" evidence="2">
    <location>
        <begin position="5097"/>
        <end position="5120"/>
    </location>
</feature>
<feature type="compositionally biased region" description="Basic and acidic residues" evidence="2">
    <location>
        <begin position="1706"/>
        <end position="1727"/>
    </location>
</feature>
<feature type="region of interest" description="Disordered" evidence="2">
    <location>
        <begin position="2086"/>
        <end position="2148"/>
    </location>
</feature>
<feature type="region of interest" description="Disordered" evidence="2">
    <location>
        <begin position="4345"/>
        <end position="4364"/>
    </location>
</feature>
<feature type="compositionally biased region" description="Basic and acidic residues" evidence="2">
    <location>
        <begin position="2125"/>
        <end position="2148"/>
    </location>
</feature>
<dbReference type="InterPro" id="IPR026074">
    <property type="entry name" value="MAP1"/>
</dbReference>
<feature type="compositionally biased region" description="Polar residues" evidence="2">
    <location>
        <begin position="2906"/>
        <end position="2915"/>
    </location>
</feature>
<keyword evidence="6" id="KW-1185">Reference proteome</keyword>
<feature type="compositionally biased region" description="Basic and acidic residues" evidence="2">
    <location>
        <begin position="721"/>
        <end position="734"/>
    </location>
</feature>
<feature type="region of interest" description="Disordered" evidence="2">
    <location>
        <begin position="2360"/>
        <end position="2411"/>
    </location>
</feature>
<dbReference type="EMBL" id="JBBCAQ010000037">
    <property type="protein sequence ID" value="KAK7573966.1"/>
    <property type="molecule type" value="Genomic_DNA"/>
</dbReference>
<feature type="region of interest" description="Disordered" evidence="2">
    <location>
        <begin position="1055"/>
        <end position="1130"/>
    </location>
</feature>
<feature type="region of interest" description="Disordered" evidence="2">
    <location>
        <begin position="2757"/>
        <end position="2797"/>
    </location>
</feature>
<feature type="compositionally biased region" description="Low complexity" evidence="2">
    <location>
        <begin position="661"/>
        <end position="678"/>
    </location>
</feature>
<feature type="compositionally biased region" description="Polar residues" evidence="2">
    <location>
        <begin position="3110"/>
        <end position="3119"/>
    </location>
</feature>
<feature type="compositionally biased region" description="Basic and acidic residues" evidence="2">
    <location>
        <begin position="786"/>
        <end position="804"/>
    </location>
</feature>
<feature type="region of interest" description="Disordered" evidence="2">
    <location>
        <begin position="5171"/>
        <end position="5194"/>
    </location>
</feature>
<feature type="compositionally biased region" description="Basic and acidic residues" evidence="2">
    <location>
        <begin position="5258"/>
        <end position="5277"/>
    </location>
</feature>
<sequence length="5401" mass="609731">MVATPRTQLTESQPHPHTPLSCPHLGRDEFSAVKSGWVSRLQFLKRSHDVHPLPPFDERPFTPPPPLSAGTITENRYRKSRRFLSSYTPFLSWNTEASGIDIERELAIVTALCSEGDFAKNGERLIQNASEHLVTEILIHPQVNTMRQCIRNLLSSFTKYRFIIHSGYAYCGNGSWILQDGTFSTSDFIDTFQEIEVQRVIRAYERTVKIDICCISEGTWKQSRINQEPFTKICQVEINPSDKISPGNAAVREFVDYLERFIRPTSIQELLEPSDIVGNIRFTHPTLYVFPGGEGDAALFGINGFNMLVDGGFSRKACFWNFVRHLDRLDGVLLTRINNSNMGGMSGIVQRKVCSHVYPQIGHFFSNLQIKQNLPSPDGDKDKEPLLVNLIDEGHKLVLNLKQLELKPHHCYRDANSEPINLYHKVGHGKLDMYVISPAKDSREVKEFLSQWNNYDAKLFSSTLKSGSRELRVPLQNLVSICALLVWQPANPEDHVTRILFPGSAPQHKIFEGFEKMKQLEFLKDSICTMKSITPISLTVLKKQKIISSEIITDSLHKGDSKNILGESEVDAVHKSLTEVKKLKPRKLIEKAAPKEKSEVKTAVSKTIEKTTDNTDVISAKKEEKKKIEVKKIMSKPQFERKFKPPVSSGAADKKSESEKSSPTTPKRTVTSTKVTSETTKDVTARPTQEGVKSHIIKPATETKSEIDSTKDQLTKSSLRISKEPVPTKERTLTKEQAPVKEPAITKDHTLLKEHKSKVSTDTAKTIIRPTNRTQTPPKIFNAAKSLKDENNRKVAESKRETRTRTPPKPAPILRPAAPKKDEDASALKTEKKPVPIKQLRLPPKVPSTQSSAPVPVKKVVPIRPLKVEEAKRNLKKDTDKTDSSAVSTPSMPDADAKHSLDIGADLLKIEKIDGTTEILAQTDDEFKQGTNVTTYVSNIYRKEGHSTEDDEDEILVIETTEMKQINNEEQKYLRDEKESEKKKEQEKAPDKSRKSTDMIKPSKVEIQKSLQTHKTSAEMKTPDSVLSKDLLTPEEKDKLSDEVEGIITTAAQLVSQKESDVKSTEEDQIRLEVEKDERIAFESASTTTAPTMPEDEKVEDIKQEVEEKYDKEETKEKSPEAKEESEFPDIHKVEEIRKFVSKKDVKTPDEVADLPVDDEAEASLQQEERDQLRDLIDHSTIMQPVTNIVELKHAEYVTINPTPISSPDEKPSPIQEFPDKDLKEKITSISLRSDQVPLEDESDDTKQEIQPRVSNILENQRLEKSDTLTADKLLVTTEVDSHKKEVGYVKEPRTDFSPSSRKLDDEQIDSTDKLRIADEEISETIKINSESSSEIVAKHLLTKSTTEPTLKDETNASMVEKLYSPREELLTESEEKSPFMHEICQFDKRSNEFHKTEEDLEKSSPSGKEDVNSQILLQRELQTDHLRGRDLSKQGREIKIQSPHTEERKKILEKECHEKEIKPEKQMSIPELESQPKSSFLIEPEPHQDMELRKDGSLLKNISDEVLQKSMEKSKNLGSAFLITDDTADTDNSEKSTIAHEEQDTVLENKEVSSKQFDSESPQALEKFSPVRSIDEIITSEMPIKTSIPTDNSFSIISGKSAGSQVKAEREEDLKDSMVINNEDEISTEKLSETDITSLNTVNSTDTKKILLYSDASKELSRIILQPSTDDNQLEFQENQQKGLITDLNASVEWQKTDIPPLESDISKDSKKSPDDESSNNREFENIKTSLKTTEIQSSLESKCPNDISLESVSLVSMKEKTGGETMVKKDSHEEKEVFDSKFKDEKVLQTSLVSPEDIQKHLLEEVSIERKSSPTEAVPTEKDELKIPVAIKELLSEKSEIDTKIEGGEMSPSVEVTSEQYKYYKNIIHPKDQDNSFKPSIVEHDNEKLAEKEILSNIENKDRSPKTPECFKIPETQQNVSINKPPGSSAESINEEKSVNIESNKKLLSVDSDLNLSSTKEKKFECQENVGKVEVTQSILDTESIVSETQLVVDNDISSEKVDQCILKKPNRDKTLQDNKSDHQLPELKTFGHFVDSKKKVSPVEAYDKINLPKSSIPKKDDKGLFVEEMKDELEVHKLQEVKEKSKLETGSKSTSPGASVSDDSTEELTKIEKLPIQLGELKSPDQNEKEKSQTKLERNIELKKNDFSDLLAPNEGLRDQSKIHEDLMTNTVVKTTETICSSDSKIAKESCEKEQKGLNKSENNETTDLQTGQEFIREQIESHNELIEKITGSRRNSGITEKHDTDTYTDCQVSKEILSGINSKVVEPICRSENEGITARDMRGADTFGTTKELLKDESKIDDNMAEKTIKSSDELETESSVDSEVSKKKLSELKSEISPIPVTEDKLRDTKIHDNLMGENTDSHASSISDKIEPTSTIEEVPSEMKSKEKIYMDENESETEKLMESERADLKTEKFIHKQAEIDDSIIKKNTESKGSTLSDKIKTIIPVDTKLPTGSPSELEAPKNEILYDIEKLQKSEIADQYTVEESIQEHTQIHDDLIEKITKSQRSSISEKIETISPIDTDISKGSQTKLQAPEKEVLRQESTDIKKLDRSEITDQPKEKDFIKEQTLIHEDIIEKITKSQRSSISDKVEAISPINTELGKGSPTELQAPEKEVLHQESTDIKKLDRSEITDQPKEKDFIKEQTLIHEDLIEKITKSQRSSISDKVEAISPINTELGKGSPTELQAPEKEVLHQESTDIKKLDRSEITDQPKEKDFIKEQTLIHEDLIEKITKSQRSSISDKVEAISPINTELGKGSPTELQAPEKEVLHQESTDIKKLDTSEIPDQPTVKEFIQEQTQILDDLTEKITKSQRSSISEKIETTSPNDTELSKVSPSELEAPEKEKSTDVEKSEKGEVADQTTVKEFIQEQTQIRDNLMEKRTMSQRSSIIDKIETISPIDTQPSKVSSPEIEAPGEESLDQESADIKKSEKSEIPDQPTVREFIQEQTQIHDDSIENITKSQRSSICDKIETISPIDTELTKLSSTESETLQKEVLHQESTDIKKLNRGEITDQPKVKEFIKEQTQIHDDLIEKITQSQRSSISEKIETTSPIDTEPSKVSPSELEAPEKEKKQTQIHDNLIEKSTMSQRSSVSEKIETISPIDTQPSKVSSPEIEAPGEESLYQESAYIKKSEKSEIPDQPNVKEFIQEQTQINDDLIENIIKSQRNSISDKIETISPVDTELSKVSPSELEAPEKEVLYQKSIDIKKSEKSEIPDQPTVKEFNQEQTKIHDDSIENITKSQRSRISDKIETISPIDTELPKVYPTELQALQKVLHRESTDIKKLDRSEITDQPTVQEFIQEKTQIHDDLIEKITQSQRSSISEKIETTSPIDTELSKVSPSDLETPEKEKSKDAEKLEKSEVTDQTTVKEFIQGQTQIHDNLIEKRTVSQRSSISDKIETISPIDTQPSKVFSSEIEALGEGQYQKCADIEKAEKSEITDQSTVKEFIQEQTQLHDNLIEKITKSQRNSTGEKIETISPIDTELPKVYPTELQALEKEVLHKESTDIKKLDRNEITDQPTVQEFIQEKTQIHDDLIENITKSQRSSISEKTKTISSIDTELSKVSPSELETPEKVVQYQISSDIEKSEKSVITDQPTVKEFIQGQTQIHDNLIEKRTVSQRSSISDKIEIISPIDTQPSKVFSSEIEAPGEGQYQECADREKSEKSEITDQSTVKEFIQEQTQLHDDLIEKITKSQRNSTSEKIETISPIDTDLSKGFPTKLQAPEKEVLHQESTDIKKLDRSEITDQPTVQEFIQEQTQIYDDLIEKITKSQRSSISEKIETISPINTELSKVSSSEIEAPEEGQYQECADIKKSEKSEITDQPTVKEFIQEQTQIHDDLMEKMTKSQRRSISDKIETISPIDTESSICSPSKLEALEKEVPHQGNTDAKKAEKSECTDHPTVEELIQEQTQIHDDSIGKISMSQRSIISDEVKTISPVDTELSKGSPSKLQALEIEVLHQEGKDIKKFEKDEIIDQPTVKEFIQEQTQIHDDSIEKITKSQRSSISDKIETISPIDTKGPPSELEVSENKVLYQKSIDIKKSEKSGNHEQQKFQGEEEINKLKINTHSSITFKEADISLLQTNEESPQRQSEIHKDLAANVSPTSPQMSKESYKEVKSNEDNIGGELRKNKNLRPVNSELQSPKESIIQESSNDNKIEEKLIKPNEEAVISSKPIYYSFDSQISKDSSTENSNLRKKSFPDDKACTQDIKLAQLTGIHRHTLTSIGPVSYSIDKSAEEITSELILENAAAIKDLNKESFDNGQVTSAEEVIILDDKDTTHIFTNKSKRRMSSETLLPELNKLKEKSTELEKLTEQLENQKKTLVEETSTMISKEEIASNQQPLQSDKQSDNNEEVITSYFSPTPAKDTPPTIQQVLMYKDSDQSFTHQKLESLDDQPTAWTSKISTTTESYDSQTVPYDDYKLSESGLQEDTISVYEGTSKEGSTDTITSTEFSKEEADTCEHIVNIQKDKIGPHKIRGEEENSKPQQDIKTDNESEENIIQVVKDFIQQERIFTEIDNDQCNNRQADKLILESKCDIKSDQTLTSYSKDQIDNTATLLRKNSEEQSKSPSKKNNSEEQSDITLTTNKIAKQTSQKEISPEKQSDTMITDIYTIETQETKHDSHLTEKSTYISIDPPKLFQPVHRTSFEDSKIEPNKIQSSYDINQTEIDEHSSAEKIHQEKPIEQLQEIIESPVMKFTTHAEESVINIGLDAIRKLDNTADVEKLLKGISDQIKSDSIETTTEYFIEKDYKEPSGKSISDSKKPKDRFCSNTYVTSTTTAVTTDKQGYSTVVAISKGEVEGNKHKDSNFETVKTITTSSPTVQTTLTTLDRRGSQPSAYVEADKSHYPISPELQLDATQMCVKFTADRKDYDDSKRLTLKCKSNSEEFYDSSSSAQDVVGDLSSKFEKREPVVKTVSLPIILDEKFEDAKTNVDVEKDPALTKQVEGELQSKSISLPVIKQPDDSEQYMALPHLYKTNNLEDLRSKTTVKTTMASTAQEQKESEDGTRTETTREESIVIGPITETEEPTEDTTYTFVKTIRTFYIDDESGGEEATTVTTSHTNEETTTEKSTAVGQDEKAGPSKKNSALQSDISPGKSAQQSQIVDNKQSEDSTKTPNTTDISQISASMMQSFYGSCSDNDSDSDQEKLNNKSELHVTAGEGESSNNPKNDPISDWGKPLGLPDARGMSTLLIWNPLEDWGKPLGLPSPTPTPILDGQHRESNGDIEITLAPVNMKGTPKRTVKKPPEKNHTARDSSKNRDSSTKKTKPSKQVNPLYVDLAYVPHHGNPYYTNVEFFKRIRARYYVFSGTDPNKDVFNALLEGKKSWENQDLEVTIISTYDTDVLGYWITENEETLANLRIDLAPSASRCTINLQDHDTSCSAYRLEF</sequence>
<feature type="compositionally biased region" description="Polar residues" evidence="2">
    <location>
        <begin position="2830"/>
        <end position="2842"/>
    </location>
</feature>
<feature type="region of interest" description="Disordered" evidence="2">
    <location>
        <begin position="3044"/>
        <end position="3130"/>
    </location>
</feature>
<dbReference type="Proteomes" id="UP001367676">
    <property type="component" value="Unassembled WGS sequence"/>
</dbReference>
<feature type="domain" description="Microtubule-associated protein 1A/B/S-like MBL-like" evidence="4">
    <location>
        <begin position="265"/>
        <end position="534"/>
    </location>
</feature>
<feature type="compositionally biased region" description="Basic and acidic residues" evidence="2">
    <location>
        <begin position="2771"/>
        <end position="2789"/>
    </location>
</feature>
<feature type="region of interest" description="Disordered" evidence="2">
    <location>
        <begin position="1395"/>
        <end position="1476"/>
    </location>
</feature>
<dbReference type="PANTHER" id="PTHR13843:SF12">
    <property type="entry name" value="ATPASE F1_V1_A1 COMPLEX ALPHA_BETA SUBUNIT NUCLEOTIDE-BINDING DOMAIN-CONTAINING PROTEIN"/>
    <property type="match status" value="1"/>
</dbReference>
<feature type="region of interest" description="Disordered" evidence="2">
    <location>
        <begin position="3218"/>
        <end position="3237"/>
    </location>
</feature>
<feature type="domain" description="Microtubule-associated protein 1B/S N-terminal" evidence="3">
    <location>
        <begin position="90"/>
        <end position="258"/>
    </location>
</feature>
<feature type="region of interest" description="Disordered" evidence="2">
    <location>
        <begin position="4570"/>
        <end position="4616"/>
    </location>
</feature>
<feature type="compositionally biased region" description="Basic and acidic residues" evidence="2">
    <location>
        <begin position="1100"/>
        <end position="1130"/>
    </location>
</feature>
<feature type="compositionally biased region" description="Polar residues" evidence="2">
    <location>
        <begin position="3091"/>
        <end position="3100"/>
    </location>
</feature>
<organism evidence="5 6">
    <name type="scientific">Parthenolecanium corni</name>
    <dbReference type="NCBI Taxonomy" id="536013"/>
    <lineage>
        <taxon>Eukaryota</taxon>
        <taxon>Metazoa</taxon>
        <taxon>Ecdysozoa</taxon>
        <taxon>Arthropoda</taxon>
        <taxon>Hexapoda</taxon>
        <taxon>Insecta</taxon>
        <taxon>Pterygota</taxon>
        <taxon>Neoptera</taxon>
        <taxon>Paraneoptera</taxon>
        <taxon>Hemiptera</taxon>
        <taxon>Sternorrhyncha</taxon>
        <taxon>Coccoidea</taxon>
        <taxon>Coccidae</taxon>
        <taxon>Parthenolecanium</taxon>
    </lineage>
</organism>
<dbReference type="GO" id="GO:0000226">
    <property type="term" value="P:microtubule cytoskeleton organization"/>
    <property type="evidence" value="ECO:0007669"/>
    <property type="project" value="InterPro"/>
</dbReference>
<feature type="region of interest" description="Disordered" evidence="2">
    <location>
        <begin position="5062"/>
        <end position="5134"/>
    </location>
</feature>
<feature type="compositionally biased region" description="Polar residues" evidence="2">
    <location>
        <begin position="3337"/>
        <end position="3349"/>
    </location>
</feature>
<feature type="region of interest" description="Disordered" evidence="2">
    <location>
        <begin position="1"/>
        <end position="22"/>
    </location>
</feature>
<evidence type="ECO:0000259" key="4">
    <source>
        <dbReference type="Pfam" id="PF25281"/>
    </source>
</evidence>
<evidence type="ECO:0000313" key="6">
    <source>
        <dbReference type="Proteomes" id="UP001367676"/>
    </source>
</evidence>
<dbReference type="InterPro" id="IPR056617">
    <property type="entry name" value="MAP1B/S_N"/>
</dbReference>
<dbReference type="GO" id="GO:0005874">
    <property type="term" value="C:microtubule"/>
    <property type="evidence" value="ECO:0007669"/>
    <property type="project" value="InterPro"/>
</dbReference>
<dbReference type="GO" id="GO:0003779">
    <property type="term" value="F:actin binding"/>
    <property type="evidence" value="ECO:0007669"/>
    <property type="project" value="TreeGrafter"/>
</dbReference>
<feature type="region of interest" description="Disordered" evidence="2">
    <location>
        <begin position="4482"/>
        <end position="4509"/>
    </location>
</feature>
<feature type="compositionally biased region" description="Polar residues" evidence="2">
    <location>
        <begin position="5002"/>
        <end position="5011"/>
    </location>
</feature>
<feature type="compositionally biased region" description="Polar residues" evidence="2">
    <location>
        <begin position="4593"/>
        <end position="4609"/>
    </location>
</feature>
<feature type="compositionally biased region" description="Basic and acidic residues" evidence="2">
    <location>
        <begin position="4123"/>
        <end position="4132"/>
    </location>
</feature>
<evidence type="ECO:0000259" key="3">
    <source>
        <dbReference type="Pfam" id="PF23415"/>
    </source>
</evidence>
<feature type="compositionally biased region" description="Polar residues" evidence="2">
    <location>
        <begin position="3057"/>
        <end position="3069"/>
    </location>
</feature>
<feature type="region of interest" description="Disordered" evidence="2">
    <location>
        <begin position="1518"/>
        <end position="1545"/>
    </location>
</feature>
<feature type="region of interest" description="Disordered" evidence="2">
    <location>
        <begin position="962"/>
        <end position="1038"/>
    </location>
</feature>
<feature type="compositionally biased region" description="Basic and acidic residues" evidence="2">
    <location>
        <begin position="866"/>
        <end position="883"/>
    </location>
</feature>
<feature type="region of interest" description="Disordered" evidence="2">
    <location>
        <begin position="3891"/>
        <end position="3910"/>
    </location>
</feature>
<feature type="compositionally biased region" description="Basic and acidic residues" evidence="2">
    <location>
        <begin position="1058"/>
        <end position="1081"/>
    </location>
</feature>
<feature type="region of interest" description="Disordered" evidence="2">
    <location>
        <begin position="636"/>
        <end position="899"/>
    </location>
</feature>
<feature type="compositionally biased region" description="Basic and acidic residues" evidence="2">
    <location>
        <begin position="4049"/>
        <end position="4072"/>
    </location>
</feature>
<accession>A0AAN9T6H0</accession>
<evidence type="ECO:0008006" key="7">
    <source>
        <dbReference type="Google" id="ProtNLM"/>
    </source>
</evidence>
<comment type="caution">
    <text evidence="5">The sequence shown here is derived from an EMBL/GenBank/DDBJ whole genome shotgun (WGS) entry which is preliminary data.</text>
</comment>
<dbReference type="PANTHER" id="PTHR13843">
    <property type="entry name" value="MICROTUBULE-ASSOCIATED PROTEIN"/>
    <property type="match status" value="1"/>
</dbReference>
<feature type="compositionally biased region" description="Polar residues" evidence="2">
    <location>
        <begin position="4345"/>
        <end position="4358"/>
    </location>
</feature>
<dbReference type="GO" id="GO:0030425">
    <property type="term" value="C:dendrite"/>
    <property type="evidence" value="ECO:0007669"/>
    <property type="project" value="TreeGrafter"/>
</dbReference>
<feature type="region of interest" description="Disordered" evidence="2">
    <location>
        <begin position="5241"/>
        <end position="5284"/>
    </location>
</feature>
<feature type="compositionally biased region" description="Basic and acidic residues" evidence="2">
    <location>
        <begin position="2694"/>
        <end position="2721"/>
    </location>
</feature>
<dbReference type="GO" id="GO:0005875">
    <property type="term" value="C:microtubule associated complex"/>
    <property type="evidence" value="ECO:0007669"/>
    <property type="project" value="TreeGrafter"/>
</dbReference>
<feature type="region of interest" description="Disordered" evidence="2">
    <location>
        <begin position="1699"/>
        <end position="1731"/>
    </location>
</feature>
<feature type="compositionally biased region" description="Polar residues" evidence="2">
    <location>
        <begin position="2362"/>
        <end position="2382"/>
    </location>
</feature>